<name>A0A511N9G1_DEIC1</name>
<dbReference type="RefSeq" id="WP_246130776.1">
    <property type="nucleotide sequence ID" value="NZ_BJXB01000027.1"/>
</dbReference>
<keyword evidence="2" id="KW-1185">Reference proteome</keyword>
<evidence type="ECO:0000313" key="2">
    <source>
        <dbReference type="Proteomes" id="UP000321306"/>
    </source>
</evidence>
<dbReference type="InterPro" id="IPR024305">
    <property type="entry name" value="ssDNA-bd_DdrB-like"/>
</dbReference>
<proteinExistence type="predicted"/>
<gene>
    <name evidence="1" type="primary">ddrB</name>
    <name evidence="1" type="ORF">DC3_46460</name>
</gene>
<protein>
    <submittedName>
        <fullName evidence="1">Single-stranded DNA-binding protein DdrB</fullName>
    </submittedName>
</protein>
<sequence length="178" mass="20395">MTAVPRNKTQNYATPYPQEHTEPMIELHLTGILGTKITVHVKDEDEMLRVMRQYGRRGWTSGEIPAGGLILPLSMADTFDWSLIGAREFTNSEGEKSVYHKGQVYKRRELEEVDTKKLKLPRIVKYSRGARPTDPEHLKEGEESVRYVTLITFRGNGRALEAFQNPEKVAEQQQNQNP</sequence>
<dbReference type="EMBL" id="BJXB01000027">
    <property type="protein sequence ID" value="GEM49011.1"/>
    <property type="molecule type" value="Genomic_DNA"/>
</dbReference>
<keyword evidence="1" id="KW-0238">DNA-binding</keyword>
<reference evidence="1 2" key="1">
    <citation type="submission" date="2019-07" db="EMBL/GenBank/DDBJ databases">
        <title>Whole genome shotgun sequence of Deinococcus cellulosilyticus NBRC 106333.</title>
        <authorList>
            <person name="Hosoyama A."/>
            <person name="Uohara A."/>
            <person name="Ohji S."/>
            <person name="Ichikawa N."/>
        </authorList>
    </citation>
    <scope>NUCLEOTIDE SEQUENCE [LARGE SCALE GENOMIC DNA]</scope>
    <source>
        <strain evidence="1 2">NBRC 106333</strain>
    </source>
</reference>
<evidence type="ECO:0000313" key="1">
    <source>
        <dbReference type="EMBL" id="GEM49011.1"/>
    </source>
</evidence>
<accession>A0A511N9G1</accession>
<organism evidence="1 2">
    <name type="scientific">Deinococcus cellulosilyticus (strain DSM 18568 / NBRC 106333 / KACC 11606 / 5516J-15)</name>
    <dbReference type="NCBI Taxonomy" id="1223518"/>
    <lineage>
        <taxon>Bacteria</taxon>
        <taxon>Thermotogati</taxon>
        <taxon>Deinococcota</taxon>
        <taxon>Deinococci</taxon>
        <taxon>Deinococcales</taxon>
        <taxon>Deinococcaceae</taxon>
        <taxon>Deinococcus</taxon>
    </lineage>
</organism>
<dbReference type="Proteomes" id="UP000321306">
    <property type="component" value="Unassembled WGS sequence"/>
</dbReference>
<dbReference type="AlphaFoldDB" id="A0A511N9G1"/>
<dbReference type="Pfam" id="PF12747">
    <property type="entry name" value="DdrB"/>
    <property type="match status" value="1"/>
</dbReference>
<comment type="caution">
    <text evidence="1">The sequence shown here is derived from an EMBL/GenBank/DDBJ whole genome shotgun (WGS) entry which is preliminary data.</text>
</comment>
<dbReference type="GO" id="GO:0003677">
    <property type="term" value="F:DNA binding"/>
    <property type="evidence" value="ECO:0007669"/>
    <property type="project" value="UniProtKB-KW"/>
</dbReference>